<dbReference type="EMBL" id="FN649744">
    <property type="protein sequence ID" value="CBJ48786.1"/>
    <property type="molecule type" value="Genomic_DNA"/>
</dbReference>
<dbReference type="InterPro" id="IPR002110">
    <property type="entry name" value="Ankyrin_rpt"/>
</dbReference>
<dbReference type="PROSITE" id="PS50297">
    <property type="entry name" value="ANK_REP_REGION"/>
    <property type="match status" value="1"/>
</dbReference>
<keyword evidence="1" id="KW-0677">Repeat</keyword>
<dbReference type="GO" id="GO:0006357">
    <property type="term" value="P:regulation of transcription by RNA polymerase II"/>
    <property type="evidence" value="ECO:0007669"/>
    <property type="project" value="TreeGrafter"/>
</dbReference>
<evidence type="ECO:0000256" key="3">
    <source>
        <dbReference type="PROSITE-ProRule" id="PRU00023"/>
    </source>
</evidence>
<dbReference type="PANTHER" id="PTHR24126:SF14">
    <property type="entry name" value="ANK_REP_REGION DOMAIN-CONTAINING PROTEIN"/>
    <property type="match status" value="1"/>
</dbReference>
<dbReference type="SUPFAM" id="SSF48403">
    <property type="entry name" value="Ankyrin repeat"/>
    <property type="match status" value="1"/>
</dbReference>
<gene>
    <name evidence="4" type="ORF">Esi_0047_0094</name>
</gene>
<evidence type="ECO:0000313" key="5">
    <source>
        <dbReference type="Proteomes" id="UP000002630"/>
    </source>
</evidence>
<organism evidence="4 5">
    <name type="scientific">Ectocarpus siliculosus</name>
    <name type="common">Brown alga</name>
    <name type="synonym">Conferva siliculosa</name>
    <dbReference type="NCBI Taxonomy" id="2880"/>
    <lineage>
        <taxon>Eukaryota</taxon>
        <taxon>Sar</taxon>
        <taxon>Stramenopiles</taxon>
        <taxon>Ochrophyta</taxon>
        <taxon>PX clade</taxon>
        <taxon>Phaeophyceae</taxon>
        <taxon>Ectocarpales</taxon>
        <taxon>Ectocarpaceae</taxon>
        <taxon>Ectocarpus</taxon>
    </lineage>
</organism>
<protein>
    <submittedName>
        <fullName evidence="4">Uncharacterized protein</fullName>
    </submittedName>
</protein>
<dbReference type="EMBL" id="FN648674">
    <property type="protein sequence ID" value="CBJ48786.1"/>
    <property type="molecule type" value="Genomic_DNA"/>
</dbReference>
<dbReference type="PROSITE" id="PS50088">
    <property type="entry name" value="ANK_REPEAT"/>
    <property type="match status" value="2"/>
</dbReference>
<sequence>MRARIMQDLGDTIFKLVCDRVTAEQWSEWLRAPLEHAAATANYELVSKLLRAGANGGASWRGCHDDKTLLHAAAEGGDALVVSLLQRAGAGADIEAKAPGTGHTPLHLAVLGGNATAAKALIMAVERM</sequence>
<evidence type="ECO:0000256" key="2">
    <source>
        <dbReference type="ARBA" id="ARBA00023043"/>
    </source>
</evidence>
<name>D7G2A9_ECTSI</name>
<reference evidence="4 5" key="1">
    <citation type="journal article" date="2010" name="Nature">
        <title>The Ectocarpus genome and the independent evolution of multicellularity in brown algae.</title>
        <authorList>
            <person name="Cock J.M."/>
            <person name="Sterck L."/>
            <person name="Rouze P."/>
            <person name="Scornet D."/>
            <person name="Allen A.E."/>
            <person name="Amoutzias G."/>
            <person name="Anthouard V."/>
            <person name="Artiguenave F."/>
            <person name="Aury J.M."/>
            <person name="Badger J.H."/>
            <person name="Beszteri B."/>
            <person name="Billiau K."/>
            <person name="Bonnet E."/>
            <person name="Bothwell J.H."/>
            <person name="Bowler C."/>
            <person name="Boyen C."/>
            <person name="Brownlee C."/>
            <person name="Carrano C.J."/>
            <person name="Charrier B."/>
            <person name="Cho G.Y."/>
            <person name="Coelho S.M."/>
            <person name="Collen J."/>
            <person name="Corre E."/>
            <person name="Da Silva C."/>
            <person name="Delage L."/>
            <person name="Delaroque N."/>
            <person name="Dittami S.M."/>
            <person name="Doulbeau S."/>
            <person name="Elias M."/>
            <person name="Farnham G."/>
            <person name="Gachon C.M."/>
            <person name="Gschloessl B."/>
            <person name="Heesch S."/>
            <person name="Jabbari K."/>
            <person name="Jubin C."/>
            <person name="Kawai H."/>
            <person name="Kimura K."/>
            <person name="Kloareg B."/>
            <person name="Kupper F.C."/>
            <person name="Lang D."/>
            <person name="Le Bail A."/>
            <person name="Leblanc C."/>
            <person name="Lerouge P."/>
            <person name="Lohr M."/>
            <person name="Lopez P.J."/>
            <person name="Martens C."/>
            <person name="Maumus F."/>
            <person name="Michel G."/>
            <person name="Miranda-Saavedra D."/>
            <person name="Morales J."/>
            <person name="Moreau H."/>
            <person name="Motomura T."/>
            <person name="Nagasato C."/>
            <person name="Napoli C.A."/>
            <person name="Nelson D.R."/>
            <person name="Nyvall-Collen P."/>
            <person name="Peters A.F."/>
            <person name="Pommier C."/>
            <person name="Potin P."/>
            <person name="Poulain J."/>
            <person name="Quesneville H."/>
            <person name="Read B."/>
            <person name="Rensing S.A."/>
            <person name="Ritter A."/>
            <person name="Rousvoal S."/>
            <person name="Samanta M."/>
            <person name="Samson G."/>
            <person name="Schroeder D.C."/>
            <person name="Segurens B."/>
            <person name="Strittmatter M."/>
            <person name="Tonon T."/>
            <person name="Tregear J.W."/>
            <person name="Valentin K."/>
            <person name="von Dassow P."/>
            <person name="Yamagishi T."/>
            <person name="Van de Peer Y."/>
            <person name="Wincker P."/>
        </authorList>
    </citation>
    <scope>NUCLEOTIDE SEQUENCE [LARGE SCALE GENOMIC DNA]</scope>
    <source>
        <strain evidence="5">Ec32 / CCAP1310/4</strain>
    </source>
</reference>
<feature type="repeat" description="ANK" evidence="3">
    <location>
        <begin position="101"/>
        <end position="122"/>
    </location>
</feature>
<dbReference type="Proteomes" id="UP000002630">
    <property type="component" value="Linkage Group LG19"/>
</dbReference>
<keyword evidence="2 3" id="KW-0040">ANK repeat</keyword>
<dbReference type="OrthoDB" id="204696at2759"/>
<feature type="repeat" description="ANK" evidence="3">
    <location>
        <begin position="65"/>
        <end position="97"/>
    </location>
</feature>
<keyword evidence="5" id="KW-1185">Reference proteome</keyword>
<accession>D7G2A9</accession>
<evidence type="ECO:0000256" key="1">
    <source>
        <dbReference type="ARBA" id="ARBA00022737"/>
    </source>
</evidence>
<dbReference type="SMART" id="SM00248">
    <property type="entry name" value="ANK"/>
    <property type="match status" value="3"/>
</dbReference>
<proteinExistence type="predicted"/>
<dbReference type="GO" id="GO:0005634">
    <property type="term" value="C:nucleus"/>
    <property type="evidence" value="ECO:0007669"/>
    <property type="project" value="TreeGrafter"/>
</dbReference>
<dbReference type="PANTHER" id="PTHR24126">
    <property type="entry name" value="ANKYRIN REPEAT, PH AND SEC7 DOMAIN CONTAINING PROTEIN SECG-RELATED"/>
    <property type="match status" value="1"/>
</dbReference>
<dbReference type="Pfam" id="PF12796">
    <property type="entry name" value="Ank_2"/>
    <property type="match status" value="1"/>
</dbReference>
<dbReference type="GO" id="GO:0061629">
    <property type="term" value="F:RNA polymerase II-specific DNA-binding transcription factor binding"/>
    <property type="evidence" value="ECO:0007669"/>
    <property type="project" value="TreeGrafter"/>
</dbReference>
<dbReference type="AlphaFoldDB" id="D7G2A9"/>
<dbReference type="InterPro" id="IPR036770">
    <property type="entry name" value="Ankyrin_rpt-contain_sf"/>
</dbReference>
<dbReference type="Gene3D" id="1.25.40.20">
    <property type="entry name" value="Ankyrin repeat-containing domain"/>
    <property type="match status" value="1"/>
</dbReference>
<dbReference type="InParanoid" id="D7G2A9"/>
<evidence type="ECO:0000313" key="4">
    <source>
        <dbReference type="EMBL" id="CBJ48786.1"/>
    </source>
</evidence>
<dbReference type="STRING" id="2880.D7G2A9"/>